<accession>A0ABQ5SVB3</accession>
<sequence length="141" mass="15224">MTTTPTPPLTGATLGVAYFAVRKNLLDILDDYDLTFEQSLLLNYLSRGDAPRADLVASTAFNLKVPEAEVVQHLDTAIARGLVADGLTLTEEGVRVQAQITERTQPLTRRVFADIPAEDLATTARVLTTLTDRANAVRAAS</sequence>
<dbReference type="InterPro" id="IPR036390">
    <property type="entry name" value="WH_DNA-bd_sf"/>
</dbReference>
<proteinExistence type="predicted"/>
<evidence type="ECO:0000313" key="1">
    <source>
        <dbReference type="EMBL" id="GLJ67548.1"/>
    </source>
</evidence>
<reference evidence="1" key="1">
    <citation type="journal article" date="2014" name="Int. J. Syst. Evol. Microbiol.">
        <title>Complete genome of a new Firmicutes species belonging to the dominant human colonic microbiota ('Ruminococcus bicirculans') reveals two chromosomes and a selective capacity to utilize plant glucans.</title>
        <authorList>
            <consortium name="NISC Comparative Sequencing Program"/>
            <person name="Wegmann U."/>
            <person name="Louis P."/>
            <person name="Goesmann A."/>
            <person name="Henrissat B."/>
            <person name="Duncan S.H."/>
            <person name="Flint H.J."/>
        </authorList>
    </citation>
    <scope>NUCLEOTIDE SEQUENCE</scope>
    <source>
        <strain evidence="1">VKM Ac-1246</strain>
    </source>
</reference>
<dbReference type="RefSeq" id="WP_189117769.1">
    <property type="nucleotide sequence ID" value="NZ_BMRK01000004.1"/>
</dbReference>
<dbReference type="Gene3D" id="1.10.10.10">
    <property type="entry name" value="Winged helix-like DNA-binding domain superfamily/Winged helix DNA-binding domain"/>
    <property type="match status" value="1"/>
</dbReference>
<comment type="caution">
    <text evidence="1">The sequence shown here is derived from an EMBL/GenBank/DDBJ whole genome shotgun (WGS) entry which is preliminary data.</text>
</comment>
<dbReference type="InterPro" id="IPR036388">
    <property type="entry name" value="WH-like_DNA-bd_sf"/>
</dbReference>
<evidence type="ECO:0008006" key="3">
    <source>
        <dbReference type="Google" id="ProtNLM"/>
    </source>
</evidence>
<evidence type="ECO:0000313" key="2">
    <source>
        <dbReference type="Proteomes" id="UP001142292"/>
    </source>
</evidence>
<organism evidence="1 2">
    <name type="scientific">Nocardioides luteus</name>
    <dbReference type="NCBI Taxonomy" id="1844"/>
    <lineage>
        <taxon>Bacteria</taxon>
        <taxon>Bacillati</taxon>
        <taxon>Actinomycetota</taxon>
        <taxon>Actinomycetes</taxon>
        <taxon>Propionibacteriales</taxon>
        <taxon>Nocardioidaceae</taxon>
        <taxon>Nocardioides</taxon>
    </lineage>
</organism>
<dbReference type="EMBL" id="BSEL01000004">
    <property type="protein sequence ID" value="GLJ67548.1"/>
    <property type="molecule type" value="Genomic_DNA"/>
</dbReference>
<dbReference type="Proteomes" id="UP001142292">
    <property type="component" value="Unassembled WGS sequence"/>
</dbReference>
<protein>
    <recommendedName>
        <fullName evidence="3">MarR family transcriptional regulator</fullName>
    </recommendedName>
</protein>
<reference evidence="1" key="2">
    <citation type="submission" date="2023-01" db="EMBL/GenBank/DDBJ databases">
        <authorList>
            <person name="Sun Q."/>
            <person name="Evtushenko L."/>
        </authorList>
    </citation>
    <scope>NUCLEOTIDE SEQUENCE</scope>
    <source>
        <strain evidence="1">VKM Ac-1246</strain>
    </source>
</reference>
<name>A0ABQ5SVB3_9ACTN</name>
<dbReference type="SUPFAM" id="SSF46785">
    <property type="entry name" value="Winged helix' DNA-binding domain"/>
    <property type="match status" value="1"/>
</dbReference>
<keyword evidence="2" id="KW-1185">Reference proteome</keyword>
<gene>
    <name evidence="1" type="ORF">GCM10017579_15840</name>
</gene>